<feature type="compositionally biased region" description="Basic and acidic residues" evidence="1">
    <location>
        <begin position="34"/>
        <end position="58"/>
    </location>
</feature>
<organism evidence="2 3">
    <name type="scientific">Chaetoceros tenuissimus</name>
    <dbReference type="NCBI Taxonomy" id="426638"/>
    <lineage>
        <taxon>Eukaryota</taxon>
        <taxon>Sar</taxon>
        <taxon>Stramenopiles</taxon>
        <taxon>Ochrophyta</taxon>
        <taxon>Bacillariophyta</taxon>
        <taxon>Coscinodiscophyceae</taxon>
        <taxon>Chaetocerotophycidae</taxon>
        <taxon>Chaetocerotales</taxon>
        <taxon>Chaetocerotaceae</taxon>
        <taxon>Chaetoceros</taxon>
    </lineage>
</organism>
<dbReference type="Proteomes" id="UP001054902">
    <property type="component" value="Unassembled WGS sequence"/>
</dbReference>
<keyword evidence="3" id="KW-1185">Reference proteome</keyword>
<gene>
    <name evidence="2" type="ORF">CTEN210_02117</name>
</gene>
<evidence type="ECO:0000313" key="2">
    <source>
        <dbReference type="EMBL" id="GFH45643.1"/>
    </source>
</evidence>
<comment type="caution">
    <text evidence="2">The sequence shown here is derived from an EMBL/GenBank/DDBJ whole genome shotgun (WGS) entry which is preliminary data.</text>
</comment>
<dbReference type="AlphaFoldDB" id="A0AAD3CHC4"/>
<reference evidence="2 3" key="1">
    <citation type="journal article" date="2021" name="Sci. Rep.">
        <title>The genome of the diatom Chaetoceros tenuissimus carries an ancient integrated fragment of an extant virus.</title>
        <authorList>
            <person name="Hongo Y."/>
            <person name="Kimura K."/>
            <person name="Takaki Y."/>
            <person name="Yoshida Y."/>
            <person name="Baba S."/>
            <person name="Kobayashi G."/>
            <person name="Nagasaki K."/>
            <person name="Hano T."/>
            <person name="Tomaru Y."/>
        </authorList>
    </citation>
    <scope>NUCLEOTIDE SEQUENCE [LARGE SCALE GENOMIC DNA]</scope>
    <source>
        <strain evidence="2 3">NIES-3715</strain>
    </source>
</reference>
<evidence type="ECO:0000256" key="1">
    <source>
        <dbReference type="SAM" id="MobiDB-lite"/>
    </source>
</evidence>
<accession>A0AAD3CHC4</accession>
<evidence type="ECO:0000313" key="3">
    <source>
        <dbReference type="Proteomes" id="UP001054902"/>
    </source>
</evidence>
<protein>
    <submittedName>
        <fullName evidence="2">Uncharacterized protein</fullName>
    </submittedName>
</protein>
<dbReference type="EMBL" id="BLLK01000022">
    <property type="protein sequence ID" value="GFH45643.1"/>
    <property type="molecule type" value="Genomic_DNA"/>
</dbReference>
<feature type="region of interest" description="Disordered" evidence="1">
    <location>
        <begin position="34"/>
        <end position="70"/>
    </location>
</feature>
<name>A0AAD3CHC4_9STRA</name>
<proteinExistence type="predicted"/>
<sequence>MMFFQESSEKSEPEKSRDLVLEAIKNAQNDFLDAVEKRENPSSPESKKKCLHSKEVKTETPSNDDDLYRNWNMQPHSPSIPFDKWASRFPMLRLLDDPDEHTQEDIVSKKKEFPDESKDMKKLKVCVVAKVVEYLSS</sequence>